<dbReference type="InterPro" id="IPR013968">
    <property type="entry name" value="PKS_KR"/>
</dbReference>
<keyword evidence="6" id="KW-0045">Antibiotic biosynthesis</keyword>
<gene>
    <name evidence="14" type="ORF">BGK67_01895</name>
</gene>
<dbReference type="SMART" id="SM00827">
    <property type="entry name" value="PKS_AT"/>
    <property type="match status" value="2"/>
</dbReference>
<dbReference type="InterPro" id="IPR036736">
    <property type="entry name" value="ACP-like_sf"/>
</dbReference>
<accession>A0A1E5PLE2</accession>
<dbReference type="InterPro" id="IPR020841">
    <property type="entry name" value="PKS_Beta-ketoAc_synthase_dom"/>
</dbReference>
<evidence type="ECO:0000256" key="5">
    <source>
        <dbReference type="ARBA" id="ARBA00022679"/>
    </source>
</evidence>
<dbReference type="PROSITE" id="PS52004">
    <property type="entry name" value="KS3_2"/>
    <property type="match status" value="2"/>
</dbReference>
<dbReference type="GO" id="GO:0006633">
    <property type="term" value="P:fatty acid biosynthetic process"/>
    <property type="evidence" value="ECO:0007669"/>
    <property type="project" value="InterPro"/>
</dbReference>
<comment type="cofactor">
    <cofactor evidence="1">
        <name>pantetheine 4'-phosphate</name>
        <dbReference type="ChEBI" id="CHEBI:47942"/>
    </cofactor>
</comment>
<name>A0A1E5PLE2_9ACTN</name>
<dbReference type="InterPro" id="IPR016039">
    <property type="entry name" value="Thiolase-like"/>
</dbReference>
<feature type="compositionally biased region" description="Low complexity" evidence="10">
    <location>
        <begin position="4223"/>
        <end position="4242"/>
    </location>
</feature>
<dbReference type="SUPFAM" id="SSF52151">
    <property type="entry name" value="FabD/lysophospholipase-like"/>
    <property type="match status" value="2"/>
</dbReference>
<feature type="compositionally biased region" description="Low complexity" evidence="10">
    <location>
        <begin position="1813"/>
        <end position="1828"/>
    </location>
</feature>
<dbReference type="InterPro" id="IPR016035">
    <property type="entry name" value="Acyl_Trfase/lysoPLipase"/>
</dbReference>
<dbReference type="PANTHER" id="PTHR43775">
    <property type="entry name" value="FATTY ACID SYNTHASE"/>
    <property type="match status" value="1"/>
</dbReference>
<feature type="region of interest" description="Disordered" evidence="10">
    <location>
        <begin position="2863"/>
        <end position="2888"/>
    </location>
</feature>
<comment type="pathway">
    <text evidence="2">Antibiotic biosynthesis.</text>
</comment>
<evidence type="ECO:0000313" key="14">
    <source>
        <dbReference type="EMBL" id="OEJ30273.1"/>
    </source>
</evidence>
<dbReference type="InterPro" id="IPR006162">
    <property type="entry name" value="Ppantetheine_attach_site"/>
</dbReference>
<evidence type="ECO:0000313" key="15">
    <source>
        <dbReference type="Proteomes" id="UP000095705"/>
    </source>
</evidence>
<feature type="domain" description="PKS/mFAS DH" evidence="13">
    <location>
        <begin position="2742"/>
        <end position="3035"/>
    </location>
</feature>
<dbReference type="Pfam" id="PF14765">
    <property type="entry name" value="PS-DH"/>
    <property type="match status" value="2"/>
</dbReference>
<feature type="domain" description="Ketosynthase family 3 (KS3)" evidence="12">
    <location>
        <begin position="1834"/>
        <end position="2251"/>
    </location>
</feature>
<feature type="region of interest" description="Disordered" evidence="10">
    <location>
        <begin position="1"/>
        <end position="34"/>
    </location>
</feature>
<dbReference type="InterPro" id="IPR009081">
    <property type="entry name" value="PP-bd_ACP"/>
</dbReference>
<keyword evidence="5" id="KW-0808">Transferase</keyword>
<evidence type="ECO:0000256" key="10">
    <source>
        <dbReference type="SAM" id="MobiDB-lite"/>
    </source>
</evidence>
<feature type="compositionally biased region" description="Polar residues" evidence="10">
    <location>
        <begin position="8"/>
        <end position="17"/>
    </location>
</feature>
<evidence type="ECO:0000256" key="8">
    <source>
        <dbReference type="ARBA" id="ARBA00023315"/>
    </source>
</evidence>
<dbReference type="Pfam" id="PF00698">
    <property type="entry name" value="Acyl_transf_1"/>
    <property type="match status" value="2"/>
</dbReference>
<dbReference type="CDD" id="cd00833">
    <property type="entry name" value="PKS"/>
    <property type="match status" value="2"/>
</dbReference>
<evidence type="ECO:0000256" key="7">
    <source>
        <dbReference type="ARBA" id="ARBA00023268"/>
    </source>
</evidence>
<dbReference type="Gene3D" id="3.40.366.10">
    <property type="entry name" value="Malonyl-Coenzyme A Acyl Carrier Protein, domain 2"/>
    <property type="match status" value="2"/>
</dbReference>
<evidence type="ECO:0000256" key="1">
    <source>
        <dbReference type="ARBA" id="ARBA00001957"/>
    </source>
</evidence>
<feature type="active site" description="Proton acceptor; for dehydratase activity" evidence="9">
    <location>
        <position position="2774"/>
    </location>
</feature>
<dbReference type="SUPFAM" id="SSF53901">
    <property type="entry name" value="Thiolase-like"/>
    <property type="match status" value="2"/>
</dbReference>
<dbReference type="InterPro" id="IPR023213">
    <property type="entry name" value="CAT-like_dom_sf"/>
</dbReference>
<dbReference type="GO" id="GO:0004312">
    <property type="term" value="F:fatty acid synthase activity"/>
    <property type="evidence" value="ECO:0007669"/>
    <property type="project" value="TreeGrafter"/>
</dbReference>
<dbReference type="InterPro" id="IPR018201">
    <property type="entry name" value="Ketoacyl_synth_AS"/>
</dbReference>
<dbReference type="SUPFAM" id="SSF51735">
    <property type="entry name" value="NAD(P)-binding Rossmann-fold domains"/>
    <property type="match status" value="4"/>
</dbReference>
<dbReference type="FunFam" id="1.10.1200.10:FF:000007">
    <property type="entry name" value="Probable polyketide synthase pks17"/>
    <property type="match status" value="1"/>
</dbReference>
<evidence type="ECO:0000256" key="2">
    <source>
        <dbReference type="ARBA" id="ARBA00004792"/>
    </source>
</evidence>
<dbReference type="Pfam" id="PF22953">
    <property type="entry name" value="SpnB_Rossmann"/>
    <property type="match status" value="1"/>
</dbReference>
<evidence type="ECO:0000256" key="4">
    <source>
        <dbReference type="ARBA" id="ARBA00022553"/>
    </source>
</evidence>
<feature type="domain" description="PKS/mFAS DH" evidence="13">
    <location>
        <begin position="959"/>
        <end position="1231"/>
    </location>
</feature>
<feature type="region of interest" description="C-terminal hotdog fold" evidence="9">
    <location>
        <begin position="2892"/>
        <end position="3035"/>
    </location>
</feature>
<dbReference type="SUPFAM" id="SSF55048">
    <property type="entry name" value="Probable ACP-binding domain of malonyl-CoA ACP transacylase"/>
    <property type="match status" value="2"/>
</dbReference>
<feature type="active site" description="Proton donor; for dehydratase activity" evidence="9">
    <location>
        <position position="1154"/>
    </location>
</feature>
<dbReference type="InterPro" id="IPR014030">
    <property type="entry name" value="Ketoacyl_synth_N"/>
</dbReference>
<feature type="region of interest" description="Disordered" evidence="10">
    <location>
        <begin position="4173"/>
        <end position="4248"/>
    </location>
</feature>
<dbReference type="PROSITE" id="PS00606">
    <property type="entry name" value="KS3_1"/>
    <property type="match status" value="2"/>
</dbReference>
<evidence type="ECO:0008006" key="16">
    <source>
        <dbReference type="Google" id="ProtNLM"/>
    </source>
</evidence>
<evidence type="ECO:0000259" key="11">
    <source>
        <dbReference type="PROSITE" id="PS50075"/>
    </source>
</evidence>
<dbReference type="InterPro" id="IPR016036">
    <property type="entry name" value="Malonyl_transacylase_ACP-bd"/>
</dbReference>
<dbReference type="InterPro" id="IPR001242">
    <property type="entry name" value="Condensation_dom"/>
</dbReference>
<evidence type="ECO:0000259" key="12">
    <source>
        <dbReference type="PROSITE" id="PS52004"/>
    </source>
</evidence>
<feature type="region of interest" description="C-terminal hotdog fold" evidence="9">
    <location>
        <begin position="1091"/>
        <end position="1231"/>
    </location>
</feature>
<organism evidence="14 15">
    <name type="scientific">Streptomyces subrutilus</name>
    <dbReference type="NCBI Taxonomy" id="36818"/>
    <lineage>
        <taxon>Bacteria</taxon>
        <taxon>Bacillati</taxon>
        <taxon>Actinomycetota</taxon>
        <taxon>Actinomycetes</taxon>
        <taxon>Kitasatosporales</taxon>
        <taxon>Streptomycetaceae</taxon>
        <taxon>Streptomyces</taxon>
    </lineage>
</organism>
<dbReference type="Pfam" id="PF21089">
    <property type="entry name" value="PKS_DH_N"/>
    <property type="match status" value="2"/>
</dbReference>
<dbReference type="SUPFAM" id="SSF47336">
    <property type="entry name" value="ACP-like"/>
    <property type="match status" value="2"/>
</dbReference>
<dbReference type="Proteomes" id="UP000095705">
    <property type="component" value="Unassembled WGS sequence"/>
</dbReference>
<feature type="active site" description="Proton acceptor; for dehydratase activity" evidence="9">
    <location>
        <position position="991"/>
    </location>
</feature>
<dbReference type="GO" id="GO:0004315">
    <property type="term" value="F:3-oxoacyl-[acyl-carrier-protein] synthase activity"/>
    <property type="evidence" value="ECO:0007669"/>
    <property type="project" value="InterPro"/>
</dbReference>
<feature type="region of interest" description="Disordered" evidence="10">
    <location>
        <begin position="1810"/>
        <end position="1833"/>
    </location>
</feature>
<keyword evidence="4" id="KW-0597">Phosphoprotein</keyword>
<dbReference type="STRING" id="36818.BGK67_01895"/>
<dbReference type="Pfam" id="PF00109">
    <property type="entry name" value="ketoacyl-synt"/>
    <property type="match status" value="2"/>
</dbReference>
<dbReference type="Gene3D" id="3.40.50.980">
    <property type="match status" value="1"/>
</dbReference>
<dbReference type="PANTHER" id="PTHR43775:SF51">
    <property type="entry name" value="INACTIVE PHENOLPHTHIOCEROL SYNTHESIS POLYKETIDE SYNTHASE TYPE I PKS1-RELATED"/>
    <property type="match status" value="1"/>
</dbReference>
<feature type="region of interest" description="N-terminal hotdog fold" evidence="9">
    <location>
        <begin position="959"/>
        <end position="1079"/>
    </location>
</feature>
<dbReference type="Gene3D" id="3.10.129.110">
    <property type="entry name" value="Polyketide synthase dehydratase"/>
    <property type="match status" value="2"/>
</dbReference>
<feature type="region of interest" description="N-terminal hotdog fold" evidence="9">
    <location>
        <begin position="2742"/>
        <end position="2869"/>
    </location>
</feature>
<dbReference type="InterPro" id="IPR057326">
    <property type="entry name" value="KR_dom"/>
</dbReference>
<dbReference type="InterPro" id="IPR036291">
    <property type="entry name" value="NAD(P)-bd_dom_sf"/>
</dbReference>
<comment type="caution">
    <text evidence="14">The sequence shown here is derived from an EMBL/GenBank/DDBJ whole genome shotgun (WGS) entry which is preliminary data.</text>
</comment>
<feature type="compositionally biased region" description="Basic residues" evidence="10">
    <location>
        <begin position="4208"/>
        <end position="4222"/>
    </location>
</feature>
<dbReference type="InterPro" id="IPR050091">
    <property type="entry name" value="PKS_NRPS_Biosynth_Enz"/>
</dbReference>
<evidence type="ECO:0000256" key="6">
    <source>
        <dbReference type="ARBA" id="ARBA00023194"/>
    </source>
</evidence>
<dbReference type="SMART" id="SM00822">
    <property type="entry name" value="PKS_KR"/>
    <property type="match status" value="2"/>
</dbReference>
<feature type="domain" description="Carrier" evidence="11">
    <location>
        <begin position="1735"/>
        <end position="1810"/>
    </location>
</feature>
<keyword evidence="15" id="KW-1185">Reference proteome</keyword>
<evidence type="ECO:0000256" key="3">
    <source>
        <dbReference type="ARBA" id="ARBA00022450"/>
    </source>
</evidence>
<dbReference type="Pfam" id="PF16197">
    <property type="entry name" value="KAsynt_C_assoc"/>
    <property type="match status" value="2"/>
</dbReference>
<keyword evidence="7" id="KW-0511">Multifunctional enzyme</keyword>
<dbReference type="Gene3D" id="3.40.47.10">
    <property type="match status" value="2"/>
</dbReference>
<dbReference type="CDD" id="cd19531">
    <property type="entry name" value="LCL_NRPS-like"/>
    <property type="match status" value="1"/>
</dbReference>
<dbReference type="GO" id="GO:0031177">
    <property type="term" value="F:phosphopantetheine binding"/>
    <property type="evidence" value="ECO:0007669"/>
    <property type="project" value="InterPro"/>
</dbReference>
<dbReference type="InterPro" id="IPR015083">
    <property type="entry name" value="NorB/c/GfsB-D-like_docking"/>
</dbReference>
<dbReference type="PROSITE" id="PS00012">
    <property type="entry name" value="PHOSPHOPANTETHEINE"/>
    <property type="match status" value="2"/>
</dbReference>
<dbReference type="Gene3D" id="1.10.1200.10">
    <property type="entry name" value="ACP-like"/>
    <property type="match status" value="2"/>
</dbReference>
<feature type="region of interest" description="Disordered" evidence="10">
    <location>
        <begin position="3199"/>
        <end position="3218"/>
    </location>
</feature>
<dbReference type="Gene3D" id="3.30.70.3290">
    <property type="match status" value="2"/>
</dbReference>
<dbReference type="GO" id="GO:0033068">
    <property type="term" value="P:macrolide biosynthetic process"/>
    <property type="evidence" value="ECO:0007669"/>
    <property type="project" value="UniProtKB-ARBA"/>
</dbReference>
<dbReference type="InterPro" id="IPR049900">
    <property type="entry name" value="PKS_mFAS_DH"/>
</dbReference>
<dbReference type="EMBL" id="MEHK01000001">
    <property type="protein sequence ID" value="OEJ30273.1"/>
    <property type="molecule type" value="Genomic_DNA"/>
</dbReference>
<feature type="compositionally biased region" description="Pro residues" evidence="10">
    <location>
        <begin position="4185"/>
        <end position="4200"/>
    </location>
</feature>
<evidence type="ECO:0000256" key="9">
    <source>
        <dbReference type="PROSITE-ProRule" id="PRU01363"/>
    </source>
</evidence>
<proteinExistence type="predicted"/>
<dbReference type="Pfam" id="PF08659">
    <property type="entry name" value="KR"/>
    <property type="match status" value="2"/>
</dbReference>
<dbReference type="SMART" id="SM00823">
    <property type="entry name" value="PKS_PP"/>
    <property type="match status" value="2"/>
</dbReference>
<dbReference type="FunFam" id="3.40.47.10:FF:000019">
    <property type="entry name" value="Polyketide synthase type I"/>
    <property type="match status" value="2"/>
</dbReference>
<dbReference type="SUPFAM" id="SSF52777">
    <property type="entry name" value="CoA-dependent acyltransferases"/>
    <property type="match status" value="2"/>
</dbReference>
<dbReference type="InterPro" id="IPR032821">
    <property type="entry name" value="PKS_assoc"/>
</dbReference>
<dbReference type="SUPFAM" id="SSF56801">
    <property type="entry name" value="Acetyl-CoA synthetase-like"/>
    <property type="match status" value="1"/>
</dbReference>
<dbReference type="InterPro" id="IPR020806">
    <property type="entry name" value="PKS_PP-bd"/>
</dbReference>
<dbReference type="Gene3D" id="3.30.559.30">
    <property type="entry name" value="Nonribosomal peptide synthetase, condensation domain"/>
    <property type="match status" value="1"/>
</dbReference>
<dbReference type="InterPro" id="IPR049551">
    <property type="entry name" value="PKS_DH_C"/>
</dbReference>
<dbReference type="SMART" id="SM00825">
    <property type="entry name" value="PKS_KS"/>
    <property type="match status" value="2"/>
</dbReference>
<feature type="compositionally biased region" description="Pro residues" evidence="10">
    <location>
        <begin position="2260"/>
        <end position="2278"/>
    </location>
</feature>
<dbReference type="InterPro" id="IPR001227">
    <property type="entry name" value="Ac_transferase_dom_sf"/>
</dbReference>
<dbReference type="Gene3D" id="3.30.559.10">
    <property type="entry name" value="Chloramphenicol acetyltransferase-like domain"/>
    <property type="match status" value="1"/>
</dbReference>
<dbReference type="InterPro" id="IPR042104">
    <property type="entry name" value="PKS_dehydratase_sf"/>
</dbReference>
<dbReference type="Pfam" id="PF02801">
    <property type="entry name" value="Ketoacyl-synt_C"/>
    <property type="match status" value="2"/>
</dbReference>
<sequence length="4248" mass="446554">MTGVNVPATPSTQSTDGPTAQSTPAPSTPAPSAAEQARLLDYLKRVTMELRDTRRRLDEVSDAAREPLAIVGMSCRFPGAGEGPEGFWRLLADGGDAISGFPGGRGWEVVDGGGDYARAGGFVEGAGGFDAAFFGISPREALAMDPQQRLLLEAVWEAVERAGIDAHTLRGTDTGVYIGASPSGYGTDTDASGAGVEGHVMTGISPSVLSGRVSYTLGLQGPAVTVDTACSSSLVALHQAVQALRSGEVERAIVAGVSVMATPGLFEEFSVHGGLAPDARCKAFGAGADGTAFSEGVGVLVLERLSDARRGGRAVVALVRGSAVNQDGASNGLTAPNGPAQQRVVRQALASAGLVPADVDAVEAHGTGTSLGDPIEAGALAEVFGPGRASGRPVWLGSVKSNIGHTQAAAGMAGVIKMVLALQNEMLPKTLHAGVPSPHVAWEGSGLELLSEAQPWTRDIARPRRAGISSFGIGGTNAHAVIEEAPHPEPADPEKARPARPLDTTAVPWVVSGHTEDAMRAQARKLADHLRTHPDLDPADLGLSLATTRAALTHRGAVFGSDREELHAALTALARNEPAPRAVTGTAPETGATVFVFPGQGSQWTGMGTTLLACSPVFADTVRACDAALEPLTGWSVEALLRGDLPQDTHPLDRMDVAQPALFTMYVALAAVWRSLGVRPDAVVGHSQGEVAAAVVAGILTLPEGTRIVALRSRVLHQEAGGGEMAFVDLPEDAVRERIAELGLAVSVAVVNSPRSVVIAGDTDAVEDLLTVLDDEDVPCGKLAAGCASHSPHMDRFLPRLTEALHGLRPRSGDIPFYSTVTGTRLDGQELDAAYWSRNLRETVRFHHATRALLDDGHTCFLEVSPLPVLSVGILETLEDTGAQAAAVRTLRRDQGGPEEFVRALAEAYAHGAAIDWQALFDGAKTVPLPTYAFRHQNYWLPPRPAAGPRPTGQDTLGHPFLTAAVTSSGTGETVLTGEVSLRSHPWLADHRASGTVLLPGTGFLELVLHAAGRTGNDVLEELALHTPLPLDDTPTSLQVCVGAPTGSEGRTIEVFSRKQDAQWTRHASGVVTTGVPAPPAPTAVWPPEGAEPLDIDDHYARAAGLGYGYGPAFQGLRAAWRLDDEVFAEVHLDTSATDRSRDAGFGLHPALMDAALQAAGLLGGDGGDAVRLPFLWQRVAAHSTGATTLRVRVTRLPDGDFSLEAADGHGRPVASVGRLVLRPVPAGAATAPQDGVERLHHLVWNPTPTAGTPAARCAVLTGPTPDTAADTPESGPDALHAQLERYEQYADPTALAQHIAARGEAPDLVFVRYDRPAHEDPTTVPEAVRQRTRQALGLLQSWLADPRLGASRLVVLTRGAVADVPGADVDDLPGAAVWGLLRSAQTEHPGRFALVDLDDTGTAGPALASLPYADEPQLVVRGGLVLAPRLVAAEPAVTTPGPALDPREAVLVTGGTGMLGGLVARHLVVRHGVRHVVLVSRGGGGVGGVSGLVAGLEAAGAESVRVVACDVADRGAVRGLLASVVVDRPLGAVVHAAGVLDDGLVESLSVEGLDAVLRPKVDGAWHLHELTRGMDLSAFVLFSSMSGVLGAAGQANYAAANVFLDGLAQRRRAMGLPGQSLAWSLWAQESGLTSGLTDTDHARFTRSGVLPIDTDRALALLDAAWDFPDAVAVPARFDTTALRSAVGAIPPALRGLAGALHPRRPAPTGAAPAADATPSLAALLAAAPEEERDEVALRLVRAHAAAVLGHPSPDEVTPDAAFKSLGFDSLLSVELRNRLNTATGLRLPSTLVFDHPTPRAVARRMRQECPLPDATDAPDTAAPTTETGADDRRQPLAIVGMSCRFPGAGEGPEGFWRLLADGGDAISGFPGGRGWEVVDGGGDYARAGGFVEGAGGFDAAFFGISPREALAMDPQQRLLLEAVWEAVERAGIDAHTLRGTDTGVYVGAMPTGYGMQSGTEGVEGYLMTGISPSVLSGRVSYTLGLQGPAVTVDTACSSSLVALHQAVQALRSGEVERAIVAGVSVMATPGLFEEFSVHGGLAPDARCKAFGAGADGTAFSEGVGVLVLERLSDARRGGRAVVALVRGSAVNQDGASNGLTAPNGPAQQRVVRQALASAGLVPADVDAVEAHGTGTSLGDPIEAGALAEVFGPGRASGRPVWLGSVKSNIGHTQAAAGMAGVIKMVLALQNEMLPKTLHAGVPSPHVAWEGSGLELLTEAQPWTRDIARPRRAGISSFGIGGTNAHVVLEEAPPTASPTEPSPEPPSCDVPAGWPEPGPAQHGNPAPVPVLLSAQDEGALRAQAERWAAWLDEHPATPLADIAATAARRTRFDVRAAVLAPDIHETAEALRALALGTSHPAVLRDRAVKGGLGVLFTGQGSQRAAMGRGLYAHFEAYRTAFDAACAAVDEHLNGSLAAMVLGADAERLDETEFAQPALFALEVALYRLWETWGVTANAVAGHSVGELAAAHVSGVLGLEDAARLVVARGRLMQSCRTDGAMVSVEASEHEVLEVLDRFDGVCVAALNSPSQTVLSGDGDPVLALARHFARQGRRTRRLQVSHAFHSAHLDPVLGEFAAVAATCAFHAPRIPLVDALTGTWSGTDTPPGTGIRSADHWVRQAREAVRFGDALRTLHGHGIARFLECGPEAVLTATGAETLEDARFVPSMRRGETTGEVHTLLTALAHLEVTGQPIDRDRLPGLSHGRLVPLPPYAFQRRPYWLTAPAAPGDVRTAGLDGAPAHPWLGARLALASDEGHLLTGRIDPQRAPWLADHELFGTVVVPGAALLDVVAAAADAVAAPVGTGGARIAELTLTEPLVLTETVRLQIKIGPATDGRRHLTLHSRPETSEPAAWRLHAEGRLETGDDDTDTEPAGAGTADHWFNDTGERAGGERFATDVLYERFRAGGVLYGPAFQGLTELRRHDDEAYGLVELPEGLSPRGHVLHPALLDAALHAAAPLTGAEDPQAPVRVPFAWHDVRLHATQATRVRVRVRWDAATATARVWLTDPEGNPVASARLRLREVTPAQLRAALAPTPLYRLEFPPLRDADTRRGRTVAILGGTDLPDVDTLLDRLVQGTEAPDQLVIDATTPSPDPWTATEHGLRTLRRLIAEPMLSDTELVWATRRAVDAGDGILDLAHAPLWGLVRSARNEHPDRVIRLLDLDGGLEDTAALGRALDIVGEPEIAMRNGEPRVARLTRPTRDADGTGPGPGPGPVALDPHGTVLITGGLGELGRALARHLVTVHGARHLVLTSRRGPDAPGAAGLVAELTEAGAADVRVLACDTGRREDVAEVLAAAHDAHPWTAVFHLAAVIDDGLLATQDEQRLHRVLAPKAAGALHLHELTKETGAELSAFVLFSSAAGVLGSAGQSTYAGANTFLDALAALRRAEGLPATSLAWGLWEPAGGGLTAGLGRADFARMSRQGIGALTQEEGFRLLDLALTRPEPHLVPIELDVATMRHAVDGGSELPPVLRTLVGPRPGGRTDGPETTPGSSPLATRLLGMRDEQRVRVLDELVRHEVSVILGMGLDETVDTDRTFRDLGVDSLMSLELSKRLERVADCSLSSALAFEHPTPRAVAEHLVDVLFQAAPAPALPAVKRSAERAVHPATEGQRRLWFLEQLHPGTPQYNAVHRMRLLRHLDPEVLARALVWVAGRHEALRTRLDLRDGELVQLVDETPDLPFLHVDLSRAGAEDVTAHLRQDELTPFELTGGPLLRCQLVETPGDEQILSVVMHHAVTDGWSAGVFFRDLFVACEAFAQGREPVAGVAGVQLGDYARWERECLAGGGFAEGVAYVAGELAGVPRLEFPELGAEGSDGEGDGTVGFALSESLRRGVEELAARMSVTPYTVLLSAYAVVLARYSGQWDFAVGTVWANRRGETADVVGFLANTLPLRCDLTGQPAFQDLLTSMQPRISATLEHQAVPLTEIVRTAALDRTADENPLFRAAFNYLGAGFADDPNATTGANDGGERQARTWMRPMTGSHMDNVTGNVRGVAKFELGMTLVVDGEGGGLLGELEFQSPLLDRGAAERLAENFRTLLAAAVAHPDRAVSDLDLLGAEEREWLDARGGRVLPPAAPEEGTTLDRIRAQADRTPDAVALTDRGRDLTYRQLWEAVASLAGGCGPGEWAAMCWSVFTCRGRRRRWWRCWRCGRPVVRTYLSTRRIRRPVSSTSWTTAVCGPSSPAPTRPAPSTPPPWTSSPSTTSPRRRLSARARTHRPATRPGAPHRPISPSSSTPRARPASRRA</sequence>
<dbReference type="InterPro" id="IPR014031">
    <property type="entry name" value="Ketoacyl_synth_C"/>
</dbReference>
<dbReference type="InterPro" id="IPR049552">
    <property type="entry name" value="PKS_DH_N"/>
</dbReference>
<dbReference type="OrthoDB" id="9778690at2"/>
<feature type="domain" description="Carrier" evidence="11">
    <location>
        <begin position="3512"/>
        <end position="3587"/>
    </location>
</feature>
<dbReference type="FunFam" id="3.40.366.10:FF:000002">
    <property type="entry name" value="Probable polyketide synthase 2"/>
    <property type="match status" value="1"/>
</dbReference>
<dbReference type="SMART" id="SM00826">
    <property type="entry name" value="PKS_DH"/>
    <property type="match status" value="2"/>
</dbReference>
<feature type="domain" description="Ketosynthase family 3 (KS3)" evidence="12">
    <location>
        <begin position="65"/>
        <end position="484"/>
    </location>
</feature>
<feature type="active site" description="Proton donor; for dehydratase activity" evidence="9">
    <location>
        <position position="2951"/>
    </location>
</feature>
<dbReference type="PROSITE" id="PS52019">
    <property type="entry name" value="PKS_MFAS_DH"/>
    <property type="match status" value="2"/>
</dbReference>
<protein>
    <recommendedName>
        <fullName evidence="16">SDR family NAD(P)-dependent oxidoreductase</fullName>
    </recommendedName>
</protein>
<dbReference type="PROSITE" id="PS50075">
    <property type="entry name" value="CARRIER"/>
    <property type="match status" value="2"/>
</dbReference>
<keyword evidence="3" id="KW-0596">Phosphopantetheine</keyword>
<keyword evidence="8" id="KW-0012">Acyltransferase</keyword>
<dbReference type="InterPro" id="IPR020807">
    <property type="entry name" value="PKS_DH"/>
</dbReference>
<dbReference type="Pfam" id="PF00550">
    <property type="entry name" value="PP-binding"/>
    <property type="match status" value="2"/>
</dbReference>
<reference evidence="14 15" key="1">
    <citation type="submission" date="2016-08" db="EMBL/GenBank/DDBJ databases">
        <title>The complete genome of Streptomyces subrutilus 10-1-1.</title>
        <authorList>
            <person name="Chen X."/>
        </authorList>
    </citation>
    <scope>NUCLEOTIDE SEQUENCE [LARGE SCALE GENOMIC DNA]</scope>
    <source>
        <strain evidence="14 15">10-1-1</strain>
    </source>
</reference>
<evidence type="ECO:0000259" key="13">
    <source>
        <dbReference type="PROSITE" id="PS52019"/>
    </source>
</evidence>
<dbReference type="Gene3D" id="3.40.50.720">
    <property type="entry name" value="NAD(P)-binding Rossmann-like Domain"/>
    <property type="match status" value="2"/>
</dbReference>
<feature type="compositionally biased region" description="Low complexity" evidence="10">
    <location>
        <begin position="18"/>
        <end position="34"/>
    </location>
</feature>
<dbReference type="InterPro" id="IPR014043">
    <property type="entry name" value="Acyl_transferase_dom"/>
</dbReference>
<dbReference type="Pfam" id="PF00668">
    <property type="entry name" value="Condensation"/>
    <property type="match status" value="1"/>
</dbReference>
<dbReference type="CDD" id="cd08956">
    <property type="entry name" value="KR_3_FAS_SDR_x"/>
    <property type="match status" value="2"/>
</dbReference>
<dbReference type="InterPro" id="IPR055123">
    <property type="entry name" value="SpnB-like_Rossmann"/>
</dbReference>
<feature type="region of interest" description="Disordered" evidence="10">
    <location>
        <begin position="2252"/>
        <end position="2286"/>
    </location>
</feature>
<dbReference type="SMART" id="SM01294">
    <property type="entry name" value="PKS_PP_betabranch"/>
    <property type="match status" value="1"/>
</dbReference>
<dbReference type="Pfam" id="PF08990">
    <property type="entry name" value="Docking"/>
    <property type="match status" value="1"/>
</dbReference>